<comment type="catalytic activity">
    <reaction evidence="16">
        <text>RX + glutathione = an S-substituted glutathione + a halide anion + H(+)</text>
        <dbReference type="Rhea" id="RHEA:16437"/>
        <dbReference type="ChEBI" id="CHEBI:15378"/>
        <dbReference type="ChEBI" id="CHEBI:16042"/>
        <dbReference type="ChEBI" id="CHEBI:17792"/>
        <dbReference type="ChEBI" id="CHEBI:57925"/>
        <dbReference type="ChEBI" id="CHEBI:90779"/>
        <dbReference type="EC" id="2.5.1.18"/>
    </reaction>
    <physiologicalReaction direction="left-to-right" evidence="16">
        <dbReference type="Rhea" id="RHEA:16438"/>
    </physiologicalReaction>
</comment>
<dbReference type="OrthoDB" id="193139at2759"/>
<evidence type="ECO:0000256" key="3">
    <source>
        <dbReference type="ARBA" id="ARBA00004477"/>
    </source>
</evidence>
<comment type="function">
    <text evidence="1">Conjugation of reduced glutathione to a wide number of exogenous and endogenous hydrophobic electrophiles.</text>
</comment>
<proteinExistence type="inferred from homology"/>
<dbReference type="FunFam" id="1.20.120.550:FF:000002">
    <property type="entry name" value="Microsomal glutathione S-transferase 1"/>
    <property type="match status" value="1"/>
</dbReference>
<evidence type="ECO:0000256" key="10">
    <source>
        <dbReference type="ARBA" id="ARBA00022989"/>
    </source>
</evidence>
<gene>
    <name evidence="18" type="ORF">PIBRA_LOCUS7398</name>
</gene>
<evidence type="ECO:0000256" key="2">
    <source>
        <dbReference type="ARBA" id="ARBA00004294"/>
    </source>
</evidence>
<evidence type="ECO:0000256" key="1">
    <source>
        <dbReference type="ARBA" id="ARBA00003701"/>
    </source>
</evidence>
<keyword evidence="10 17" id="KW-1133">Transmembrane helix</keyword>
<keyword evidence="11" id="KW-0007">Acetylation</keyword>
<evidence type="ECO:0000256" key="5">
    <source>
        <dbReference type="ARBA" id="ARBA00012452"/>
    </source>
</evidence>
<dbReference type="EC" id="2.5.1.18" evidence="5"/>
<dbReference type="GO" id="GO:0005789">
    <property type="term" value="C:endoplasmic reticulum membrane"/>
    <property type="evidence" value="ECO:0007669"/>
    <property type="project" value="UniProtKB-SubCell"/>
</dbReference>
<dbReference type="PANTHER" id="PTHR10689">
    <property type="entry name" value="MICROSOMAL GLUTATHIONE S-TRANSFERASE 1"/>
    <property type="match status" value="1"/>
</dbReference>
<dbReference type="SUPFAM" id="SSF161084">
    <property type="entry name" value="MAPEG domain-like"/>
    <property type="match status" value="1"/>
</dbReference>
<dbReference type="Proteomes" id="UP001152562">
    <property type="component" value="Unassembled WGS sequence"/>
</dbReference>
<feature type="transmembrane region" description="Helical" evidence="17">
    <location>
        <begin position="122"/>
        <end position="145"/>
    </location>
</feature>
<evidence type="ECO:0000256" key="17">
    <source>
        <dbReference type="SAM" id="Phobius"/>
    </source>
</evidence>
<evidence type="ECO:0000256" key="11">
    <source>
        <dbReference type="ARBA" id="ARBA00022990"/>
    </source>
</evidence>
<evidence type="ECO:0000256" key="16">
    <source>
        <dbReference type="ARBA" id="ARBA00049385"/>
    </source>
</evidence>
<sequence length="147" mass="16370">MNLSITDPVVQAFIVHSAILAVKLLAMSPLTALMRLTYKCFANPEDAKFLGGKVKLDHPSVERVRRAHLNDLENIPAFWVIGACYLTTGPSAAFAILLFRLFTVCRIVHTLVYAVVPFPQPTRAIVFLIASGINFYMGLQVLLFYMI</sequence>
<dbReference type="InterPro" id="IPR001129">
    <property type="entry name" value="Membr-assoc_MAPEG"/>
</dbReference>
<dbReference type="Pfam" id="PF01124">
    <property type="entry name" value="MAPEG"/>
    <property type="match status" value="1"/>
</dbReference>
<evidence type="ECO:0000256" key="4">
    <source>
        <dbReference type="ARBA" id="ARBA00010459"/>
    </source>
</evidence>
<keyword evidence="9" id="KW-0256">Endoplasmic reticulum</keyword>
<evidence type="ECO:0000313" key="19">
    <source>
        <dbReference type="Proteomes" id="UP001152562"/>
    </source>
</evidence>
<keyword evidence="12" id="KW-0496">Mitochondrion</keyword>
<evidence type="ECO:0000256" key="15">
    <source>
        <dbReference type="ARBA" id="ARBA00039397"/>
    </source>
</evidence>
<organism evidence="18 19">
    <name type="scientific">Pieris brassicae</name>
    <name type="common">White butterfly</name>
    <name type="synonym">Large white butterfly</name>
    <dbReference type="NCBI Taxonomy" id="7116"/>
    <lineage>
        <taxon>Eukaryota</taxon>
        <taxon>Metazoa</taxon>
        <taxon>Ecdysozoa</taxon>
        <taxon>Arthropoda</taxon>
        <taxon>Hexapoda</taxon>
        <taxon>Insecta</taxon>
        <taxon>Pterygota</taxon>
        <taxon>Neoptera</taxon>
        <taxon>Endopterygota</taxon>
        <taxon>Lepidoptera</taxon>
        <taxon>Glossata</taxon>
        <taxon>Ditrysia</taxon>
        <taxon>Papilionoidea</taxon>
        <taxon>Pieridae</taxon>
        <taxon>Pierinae</taxon>
        <taxon>Pieris</taxon>
    </lineage>
</organism>
<keyword evidence="8" id="KW-1000">Mitochondrion outer membrane</keyword>
<protein>
    <recommendedName>
        <fullName evidence="15">Microsomal glutathione S-transferase 1</fullName>
        <ecNumber evidence="5">2.5.1.18</ecNumber>
    </recommendedName>
</protein>
<evidence type="ECO:0000256" key="9">
    <source>
        <dbReference type="ARBA" id="ARBA00022824"/>
    </source>
</evidence>
<evidence type="ECO:0000256" key="13">
    <source>
        <dbReference type="ARBA" id="ARBA00023136"/>
    </source>
</evidence>
<keyword evidence="6" id="KW-0808">Transferase</keyword>
<feature type="transmembrane region" description="Helical" evidence="17">
    <location>
        <begin position="75"/>
        <end position="102"/>
    </location>
</feature>
<dbReference type="InterPro" id="IPR040162">
    <property type="entry name" value="MGST1-like"/>
</dbReference>
<evidence type="ECO:0000256" key="7">
    <source>
        <dbReference type="ARBA" id="ARBA00022692"/>
    </source>
</evidence>
<dbReference type="GO" id="GO:0004364">
    <property type="term" value="F:glutathione transferase activity"/>
    <property type="evidence" value="ECO:0007669"/>
    <property type="project" value="UniProtKB-EC"/>
</dbReference>
<evidence type="ECO:0000256" key="12">
    <source>
        <dbReference type="ARBA" id="ARBA00023128"/>
    </source>
</evidence>
<comment type="caution">
    <text evidence="18">The sequence shown here is derived from an EMBL/GenBank/DDBJ whole genome shotgun (WGS) entry which is preliminary data.</text>
</comment>
<dbReference type="Gene3D" id="1.20.120.550">
    <property type="entry name" value="Membrane associated eicosanoid/glutathione metabolism-like domain"/>
    <property type="match status" value="1"/>
</dbReference>
<evidence type="ECO:0000256" key="14">
    <source>
        <dbReference type="ARBA" id="ARBA00038540"/>
    </source>
</evidence>
<accession>A0A9P0TKA2</accession>
<keyword evidence="13 17" id="KW-0472">Membrane</keyword>
<comment type="similarity">
    <text evidence="4">Belongs to the MAPEG family.</text>
</comment>
<dbReference type="GO" id="GO:0005741">
    <property type="term" value="C:mitochondrial outer membrane"/>
    <property type="evidence" value="ECO:0007669"/>
    <property type="project" value="UniProtKB-SubCell"/>
</dbReference>
<keyword evidence="19" id="KW-1185">Reference proteome</keyword>
<name>A0A9P0TKA2_PIEBR</name>
<evidence type="ECO:0000256" key="8">
    <source>
        <dbReference type="ARBA" id="ARBA00022787"/>
    </source>
</evidence>
<evidence type="ECO:0000313" key="18">
    <source>
        <dbReference type="EMBL" id="CAH4030790.1"/>
    </source>
</evidence>
<evidence type="ECO:0000256" key="6">
    <source>
        <dbReference type="ARBA" id="ARBA00022679"/>
    </source>
</evidence>
<dbReference type="EMBL" id="CALOZG010000011">
    <property type="protein sequence ID" value="CAH4030790.1"/>
    <property type="molecule type" value="Genomic_DNA"/>
</dbReference>
<feature type="transmembrane region" description="Helical" evidence="17">
    <location>
        <begin position="12"/>
        <end position="33"/>
    </location>
</feature>
<dbReference type="InterPro" id="IPR023352">
    <property type="entry name" value="MAPEG-like_dom_sf"/>
</dbReference>
<dbReference type="AlphaFoldDB" id="A0A9P0TKA2"/>
<reference evidence="18" key="1">
    <citation type="submission" date="2022-05" db="EMBL/GenBank/DDBJ databases">
        <authorList>
            <person name="Okamura Y."/>
        </authorList>
    </citation>
    <scope>NUCLEOTIDE SEQUENCE</scope>
</reference>
<comment type="subunit">
    <text evidence="14">Homotrimer; The trimer binds only one molecule of glutathione.</text>
</comment>
<dbReference type="PANTHER" id="PTHR10689:SF6">
    <property type="entry name" value="MICROSOMAL GLUTATHIONE S-TRANSFERASE 1"/>
    <property type="match status" value="1"/>
</dbReference>
<keyword evidence="7 17" id="KW-0812">Transmembrane</keyword>
<comment type="subcellular location">
    <subcellularLocation>
        <location evidence="3">Endoplasmic reticulum membrane</location>
        <topology evidence="3">Multi-pass membrane protein</topology>
    </subcellularLocation>
    <subcellularLocation>
        <location evidence="2">Mitochondrion outer membrane</location>
    </subcellularLocation>
</comment>